<protein>
    <recommendedName>
        <fullName evidence="3">Integrating conjugative element protein, PFL_4669 family</fullName>
    </recommendedName>
</protein>
<comment type="caution">
    <text evidence="1">The sequence shown here is derived from an EMBL/GenBank/DDBJ whole genome shotgun (WGS) entry which is preliminary data.</text>
</comment>
<gene>
    <name evidence="1" type="ORF">ECXG_01203</name>
</gene>
<dbReference type="NCBIfam" id="TIGR03761">
    <property type="entry name" value="ICE_PFL4669"/>
    <property type="match status" value="1"/>
</dbReference>
<accession>A0A1X3IX62</accession>
<proteinExistence type="predicted"/>
<dbReference type="Pfam" id="PF08900">
    <property type="entry name" value="AcaB"/>
    <property type="match status" value="1"/>
</dbReference>
<name>A0A1X3IX62_ECOLX</name>
<evidence type="ECO:0008006" key="3">
    <source>
        <dbReference type="Google" id="ProtNLM"/>
    </source>
</evidence>
<evidence type="ECO:0000313" key="2">
    <source>
        <dbReference type="Proteomes" id="UP000193942"/>
    </source>
</evidence>
<dbReference type="EMBL" id="ADIZ01000031">
    <property type="protein sequence ID" value="OSK92692.1"/>
    <property type="molecule type" value="Genomic_DNA"/>
</dbReference>
<dbReference type="RefSeq" id="WP_085453215.1">
    <property type="nucleotide sequence ID" value="NZ_ADIZ01000031.1"/>
</dbReference>
<dbReference type="InterPro" id="IPR014996">
    <property type="entry name" value="AcaB"/>
</dbReference>
<sequence length="232" mass="25839">MSEDKQSQKDVRAGALQSSLSILLHTHYAIRLWEGRLPGRKPGNVPQIMSMPQAIKRAGGIYRDSLADNPYADEAMWKVENAINAASEKVHALVGWLEQVLCAVPANITMTDVVSRSPLNIGVYSSSPLGYRCVWLLVGYDQMALKAFQASHFGLISRQKRDELLSHGGYLIRKIYGILRDYYAIPVTRQDLEEKTPAGEQAMARLGLPDAEIMDGQLRSSFSPPLKKKKNK</sequence>
<evidence type="ECO:0000313" key="1">
    <source>
        <dbReference type="EMBL" id="OSK92692.1"/>
    </source>
</evidence>
<dbReference type="Proteomes" id="UP000193942">
    <property type="component" value="Unassembled WGS sequence"/>
</dbReference>
<dbReference type="AlphaFoldDB" id="A0A1X3IX62"/>
<organism evidence="1 2">
    <name type="scientific">Escherichia coli TA447</name>
    <dbReference type="NCBI Taxonomy" id="656447"/>
    <lineage>
        <taxon>Bacteria</taxon>
        <taxon>Pseudomonadati</taxon>
        <taxon>Pseudomonadota</taxon>
        <taxon>Gammaproteobacteria</taxon>
        <taxon>Enterobacterales</taxon>
        <taxon>Enterobacteriaceae</taxon>
        <taxon>Escherichia</taxon>
    </lineage>
</organism>
<reference evidence="1 2" key="1">
    <citation type="submission" date="2010-04" db="EMBL/GenBank/DDBJ databases">
        <title>The Genome Sequence of Escherichia coli TA447.</title>
        <authorList>
            <consortium name="The Broad Institute Genome Sequencing Platform"/>
            <consortium name="The Broad Institute Genome Sequencing Center for Infectious Disease"/>
            <person name="Feldgarden M."/>
            <person name="Gordon D.M."/>
            <person name="Johnson J.R."/>
            <person name="Johnston B.D."/>
            <person name="Young S."/>
            <person name="Zeng Q."/>
            <person name="Koehrsen M."/>
            <person name="Alvarado L."/>
            <person name="Berlin A.M."/>
            <person name="Borenstein D."/>
            <person name="Chapman S.B."/>
            <person name="Chen Z."/>
            <person name="Engels R."/>
            <person name="Freedman E."/>
            <person name="Gellesch M."/>
            <person name="Goldberg J."/>
            <person name="Griggs A."/>
            <person name="Gujja S."/>
            <person name="Heilman E.R."/>
            <person name="Heiman D.I."/>
            <person name="Hepburn T.A."/>
            <person name="Howarth C."/>
            <person name="Jen D."/>
            <person name="Larson L."/>
            <person name="Mehta T."/>
            <person name="Park D."/>
            <person name="Pearson M."/>
            <person name="Richards J."/>
            <person name="Roberts A."/>
            <person name="Saif S."/>
            <person name="Shea T.D."/>
            <person name="Shenoy N."/>
            <person name="Sisk P."/>
            <person name="Stolte C."/>
            <person name="Sykes S.N."/>
            <person name="Walk T."/>
            <person name="White J."/>
            <person name="Yandava C."/>
            <person name="Haas B."/>
            <person name="Henn M.R."/>
            <person name="Nusbaum C."/>
            <person name="Birren B."/>
        </authorList>
    </citation>
    <scope>NUCLEOTIDE SEQUENCE [LARGE SCALE GENOMIC DNA]</scope>
    <source>
        <strain evidence="1 2">TA447</strain>
    </source>
</reference>